<sequence length="191" mass="22011">MTARNVNTKWTGTKFEPKPFNLYRLNLRQLSSSSEIYYKRIITTKIPSTQKIEIRPENLHNAASTKNIGLLSYEGIIDKLNNAIKAFDVKTEELKNQLNLLQNGFNELNQYSRGNLDKYISIINENSNKIGALQNQINPVQKSHNELAGFSHDQISKIWPTLHGVNEFRNQWAGQLDHLVARLEILKHQDQ</sequence>
<dbReference type="Proteomes" id="UP000887577">
    <property type="component" value="Unplaced"/>
</dbReference>
<dbReference type="WBParaSite" id="PSU_v2.g6908.t1">
    <property type="protein sequence ID" value="PSU_v2.g6908.t1"/>
    <property type="gene ID" value="PSU_v2.g6908"/>
</dbReference>
<proteinExistence type="predicted"/>
<protein>
    <submittedName>
        <fullName evidence="2">Uncharacterized protein</fullName>
    </submittedName>
</protein>
<keyword evidence="1" id="KW-1185">Reference proteome</keyword>
<name>A0A914Z4T5_9BILA</name>
<accession>A0A914Z4T5</accession>
<dbReference type="SUPFAM" id="SSF58100">
    <property type="entry name" value="Bacterial hemolysins"/>
    <property type="match status" value="1"/>
</dbReference>
<organism evidence="1 2">
    <name type="scientific">Panagrolaimus superbus</name>
    <dbReference type="NCBI Taxonomy" id="310955"/>
    <lineage>
        <taxon>Eukaryota</taxon>
        <taxon>Metazoa</taxon>
        <taxon>Ecdysozoa</taxon>
        <taxon>Nematoda</taxon>
        <taxon>Chromadorea</taxon>
        <taxon>Rhabditida</taxon>
        <taxon>Tylenchina</taxon>
        <taxon>Panagrolaimomorpha</taxon>
        <taxon>Panagrolaimoidea</taxon>
        <taxon>Panagrolaimidae</taxon>
        <taxon>Panagrolaimus</taxon>
    </lineage>
</organism>
<reference evidence="2" key="1">
    <citation type="submission" date="2022-11" db="UniProtKB">
        <authorList>
            <consortium name="WormBaseParasite"/>
        </authorList>
    </citation>
    <scope>IDENTIFICATION</scope>
</reference>
<dbReference type="AlphaFoldDB" id="A0A914Z4T5"/>
<evidence type="ECO:0000313" key="1">
    <source>
        <dbReference type="Proteomes" id="UP000887577"/>
    </source>
</evidence>
<evidence type="ECO:0000313" key="2">
    <source>
        <dbReference type="WBParaSite" id="PSU_v2.g6908.t1"/>
    </source>
</evidence>